<sequence>MLSVPLKNEFCIKNKVKNPIVKDQRALSKAYPKSKENQFFQPLYLKIRYFCLILNFYSGIINPLIVLA</sequence>
<dbReference type="EMBL" id="RJGP01000197">
    <property type="protein sequence ID" value="RVZ39775.1"/>
    <property type="molecule type" value="Genomic_DNA"/>
</dbReference>
<protein>
    <submittedName>
        <fullName evidence="1">Uncharacterized protein</fullName>
    </submittedName>
</protein>
<name>A0A438XPF7_HELPX</name>
<gene>
    <name evidence="1" type="ORF">EC518_05085</name>
</gene>
<comment type="caution">
    <text evidence="1">The sequence shown here is derived from an EMBL/GenBank/DDBJ whole genome shotgun (WGS) entry which is preliminary data.</text>
</comment>
<reference evidence="1 2" key="1">
    <citation type="submission" date="2018-11" db="EMBL/GenBank/DDBJ databases">
        <title>Genetic determinants and prediction of antibiotic resistance phenotypes in Helicobacter pylori.</title>
        <authorList>
            <person name="Wagner K."/>
        </authorList>
    </citation>
    <scope>NUCLEOTIDE SEQUENCE [LARGE SCALE GENOMIC DNA]</scope>
    <source>
        <strain evidence="1 2">ZH70</strain>
    </source>
</reference>
<evidence type="ECO:0000313" key="2">
    <source>
        <dbReference type="Proteomes" id="UP000289022"/>
    </source>
</evidence>
<proteinExistence type="predicted"/>
<accession>A0A438XPF7</accession>
<dbReference type="Proteomes" id="UP000289022">
    <property type="component" value="Unassembled WGS sequence"/>
</dbReference>
<dbReference type="AlphaFoldDB" id="A0A438XPF7"/>
<organism evidence="1 2">
    <name type="scientific">Helicobacter pylori</name>
    <name type="common">Campylobacter pylori</name>
    <dbReference type="NCBI Taxonomy" id="210"/>
    <lineage>
        <taxon>Bacteria</taxon>
        <taxon>Pseudomonadati</taxon>
        <taxon>Campylobacterota</taxon>
        <taxon>Epsilonproteobacteria</taxon>
        <taxon>Campylobacterales</taxon>
        <taxon>Helicobacteraceae</taxon>
        <taxon>Helicobacter</taxon>
    </lineage>
</organism>
<evidence type="ECO:0000313" key="1">
    <source>
        <dbReference type="EMBL" id="RVZ39775.1"/>
    </source>
</evidence>